<feature type="transmembrane region" description="Helical" evidence="1">
    <location>
        <begin position="88"/>
        <end position="109"/>
    </location>
</feature>
<comment type="caution">
    <text evidence="2">The sequence shown here is derived from an EMBL/GenBank/DDBJ whole genome shotgun (WGS) entry which is preliminary data.</text>
</comment>
<evidence type="ECO:0000256" key="1">
    <source>
        <dbReference type="SAM" id="Phobius"/>
    </source>
</evidence>
<name>A0ABQ6G3F0_9CHLR</name>
<feature type="transmembrane region" description="Helical" evidence="1">
    <location>
        <begin position="32"/>
        <end position="51"/>
    </location>
</feature>
<dbReference type="RefSeq" id="WP_338258328.1">
    <property type="nucleotide sequence ID" value="NZ_BSRI01000002.1"/>
</dbReference>
<keyword evidence="1" id="KW-0812">Transmembrane</keyword>
<keyword evidence="1" id="KW-1133">Transmembrane helix</keyword>
<sequence>MLGLAMASISLGTFVGLVGETHLGGNALSTDWARTFGACSGGLFIFLSSLVKSQYQMQQLKRAQMIAFALLIVVILLTPLYPAIKSPFLSLSLNALRMIIYTCAFVRYAMLYTSKATRFSLLMSLAFLVLVAGYGMNIPGMFHPQLIFITVIAATVRIIAYLGLLLAYSIG</sequence>
<protein>
    <submittedName>
        <fullName evidence="2">Uncharacterized protein</fullName>
    </submittedName>
</protein>
<organism evidence="2 3">
    <name type="scientific">Dictyobacter halimunensis</name>
    <dbReference type="NCBI Taxonomy" id="3026934"/>
    <lineage>
        <taxon>Bacteria</taxon>
        <taxon>Bacillati</taxon>
        <taxon>Chloroflexota</taxon>
        <taxon>Ktedonobacteria</taxon>
        <taxon>Ktedonobacterales</taxon>
        <taxon>Dictyobacteraceae</taxon>
        <taxon>Dictyobacter</taxon>
    </lineage>
</organism>
<feature type="transmembrane region" description="Helical" evidence="1">
    <location>
        <begin position="63"/>
        <end position="82"/>
    </location>
</feature>
<reference evidence="2 3" key="1">
    <citation type="submission" date="2023-02" db="EMBL/GenBank/DDBJ databases">
        <title>Dictyobacter halimunensis sp. nov., a new member of the class Ktedonobacteria from forest soil in a geothermal area.</title>
        <authorList>
            <person name="Rachmania M.K."/>
            <person name="Ningsih F."/>
            <person name="Sakai Y."/>
            <person name="Yabe S."/>
            <person name="Yokota A."/>
            <person name="Sjamsuridzal W."/>
        </authorList>
    </citation>
    <scope>NUCLEOTIDE SEQUENCE [LARGE SCALE GENOMIC DNA]</scope>
    <source>
        <strain evidence="2 3">S3.2.2.5</strain>
    </source>
</reference>
<gene>
    <name evidence="2" type="ORF">KDH_78680</name>
</gene>
<keyword evidence="3" id="KW-1185">Reference proteome</keyword>
<proteinExistence type="predicted"/>
<evidence type="ECO:0000313" key="2">
    <source>
        <dbReference type="EMBL" id="GLV61051.1"/>
    </source>
</evidence>
<accession>A0ABQ6G3F0</accession>
<dbReference type="Proteomes" id="UP001344906">
    <property type="component" value="Unassembled WGS sequence"/>
</dbReference>
<evidence type="ECO:0000313" key="3">
    <source>
        <dbReference type="Proteomes" id="UP001344906"/>
    </source>
</evidence>
<feature type="transmembrane region" description="Helical" evidence="1">
    <location>
        <begin position="121"/>
        <end position="140"/>
    </location>
</feature>
<feature type="transmembrane region" description="Helical" evidence="1">
    <location>
        <begin position="146"/>
        <end position="168"/>
    </location>
</feature>
<keyword evidence="1" id="KW-0472">Membrane</keyword>
<dbReference type="EMBL" id="BSRI01000002">
    <property type="protein sequence ID" value="GLV61051.1"/>
    <property type="molecule type" value="Genomic_DNA"/>
</dbReference>